<evidence type="ECO:0000256" key="2">
    <source>
        <dbReference type="ARBA" id="ARBA00004370"/>
    </source>
</evidence>
<dbReference type="PANTHER" id="PTHR43065:SF42">
    <property type="entry name" value="TWO-COMPONENT SENSOR PPRA"/>
    <property type="match status" value="1"/>
</dbReference>
<dbReference type="PROSITE" id="PS50113">
    <property type="entry name" value="PAC"/>
    <property type="match status" value="2"/>
</dbReference>
<keyword evidence="9" id="KW-0067">ATP-binding</keyword>
<keyword evidence="6 15" id="KW-0812">Transmembrane</keyword>
<dbReference type="Pfam" id="PF08448">
    <property type="entry name" value="PAS_4"/>
    <property type="match status" value="1"/>
</dbReference>
<dbReference type="InterPro" id="IPR006189">
    <property type="entry name" value="CHASE_dom"/>
</dbReference>
<dbReference type="RefSeq" id="WP_015725658.1">
    <property type="nucleotide sequence ID" value="NC_014972.1"/>
</dbReference>
<feature type="domain" description="Histidine kinase" evidence="16">
    <location>
        <begin position="763"/>
        <end position="992"/>
    </location>
</feature>
<sequence>MQDPVAPAKKSAPFAAISVLVVPLVVLIVSLVATMLLWHLVEQGARDRAEFSFGGQIEEITGRLLSRLKDNENVLLGGNALFSVHGEALTREQWHLYASSLQPDIHNPGILGFGYAAWIAPEQRTTHIQAIQAEGFPGYTITPEGERPVYTAIVWLEPFNELNRRAFGYDMYSEPVRRAAMERARNTGKTSISGKIVLVQEAGEANSQGGILMYLPSYRRGMPTETVAQRQAALRGFVYSPIRMHDFVRAALVNMPAEVDFDLYSGQSAQPERLLFSSRQTRERMTPADYAPRFSVARTIEAYGASWHFLFTSRPSFDAEFSHEKSLFMLFGGVLLSCLLSTLVFMQGRARRQAQVIAEQMARRVAAQQKLALHVQQTPLAVIEWDESFRVTAWNHSAEEIFGYTAEEAFGRDASFIIPDSAREQVKTVFQKVRSESGGQRSTNQNLTKDGRIIECEWSNTPLVDGRGNFIGAASLAQDITERRRAEEALLRERNLLQSVMDGTRNSHLAYLDRDFKFVRVNVAFAASCGYPPQEMIGKNHFDLYPDAENEAIFKQVRETGEAFEARDKPFEYPDQPERGLTWWDWALSPVKNERGEVIGLVLSLFDITGRKKMEQALQTSEARFRLMFEQHSAIMLLIDPDSGRILDANKAAAAFYGYARDTLRTMTIDQINCQSREETAAVRQQIQDRTLSNFTVNHRLADGIVRTVDVHAAPICFQDQLINFAIIYDVTERQRAEAERERLEAQNRQLQKSESLGRMAGAIAHHFNNQLQAVMMSLEMTLGGLDDPARYEEIRTYVHTALRAAGKASAVSKLLLTYLGQTPGTYEQLDLARTCRNSQPMLLAGMPSSMEFRLNAPQSGPMIKAVENQIQQLLVNLITNAWEACANDRGVVTLTIKTVTEAAIPARHRYPIDCQPPAQPYACIEVTDTGSGIVEADIDRLFDPFFTSKFTGRGMGLAVVLGIARAHKGVVAVESGPAQGSTFRVFLPVDTAATPTAPLPELPLPEAVGSGTILIVDDEPVSRRLVARMLQSFGYTVLEAENGEQAVDMFERHAGQITVVLCDVIMPRMNGWETLAALRRRSPELPVILASGYSESQVMEGDHDDMPQAFLEKPYRFAKLKETLARVMLNGEKQPLPLD</sequence>
<evidence type="ECO:0000256" key="7">
    <source>
        <dbReference type="ARBA" id="ARBA00022741"/>
    </source>
</evidence>
<feature type="domain" description="Response regulatory" evidence="17">
    <location>
        <begin position="1013"/>
        <end position="1129"/>
    </location>
</feature>
<dbReference type="InterPro" id="IPR004358">
    <property type="entry name" value="Sig_transdc_His_kin-like_C"/>
</dbReference>
<feature type="domain" description="PAS" evidence="18">
    <location>
        <begin position="367"/>
        <end position="436"/>
    </location>
</feature>
<dbReference type="AlphaFoldDB" id="A0A7U3YPP7"/>
<dbReference type="Gene3D" id="3.30.565.10">
    <property type="entry name" value="Histidine kinase-like ATPase, C-terminal domain"/>
    <property type="match status" value="1"/>
</dbReference>
<evidence type="ECO:0000259" key="19">
    <source>
        <dbReference type="PROSITE" id="PS50113"/>
    </source>
</evidence>
<dbReference type="InterPro" id="IPR001789">
    <property type="entry name" value="Sig_transdc_resp-reg_receiver"/>
</dbReference>
<evidence type="ECO:0000259" key="17">
    <source>
        <dbReference type="PROSITE" id="PS50110"/>
    </source>
</evidence>
<dbReference type="SMART" id="SM00387">
    <property type="entry name" value="HATPase_c"/>
    <property type="match status" value="1"/>
</dbReference>
<dbReference type="InterPro" id="IPR036890">
    <property type="entry name" value="HATPase_C_sf"/>
</dbReference>
<evidence type="ECO:0000256" key="15">
    <source>
        <dbReference type="SAM" id="Phobius"/>
    </source>
</evidence>
<feature type="domain" description="CHASE" evidence="20">
    <location>
        <begin position="148"/>
        <end position="255"/>
    </location>
</feature>
<dbReference type="Pfam" id="PF00072">
    <property type="entry name" value="Response_reg"/>
    <property type="match status" value="1"/>
</dbReference>
<dbReference type="SUPFAM" id="SSF55874">
    <property type="entry name" value="ATPase domain of HSP90 chaperone/DNA topoisomerase II/histidine kinase"/>
    <property type="match status" value="1"/>
</dbReference>
<dbReference type="PROSITE" id="PS50839">
    <property type="entry name" value="CHASE"/>
    <property type="match status" value="1"/>
</dbReference>
<feature type="modified residue" description="4-aspartylphosphate" evidence="13">
    <location>
        <position position="1064"/>
    </location>
</feature>
<dbReference type="Gene3D" id="3.30.450.20">
    <property type="entry name" value="PAS domain"/>
    <property type="match status" value="3"/>
</dbReference>
<evidence type="ECO:0000256" key="3">
    <source>
        <dbReference type="ARBA" id="ARBA00012438"/>
    </source>
</evidence>
<keyword evidence="10 15" id="KW-1133">Transmembrane helix</keyword>
<dbReference type="Gene3D" id="1.10.287.130">
    <property type="match status" value="1"/>
</dbReference>
<dbReference type="PRINTS" id="PR00344">
    <property type="entry name" value="BCTRLSENSOR"/>
</dbReference>
<feature type="domain" description="PAS" evidence="18">
    <location>
        <begin position="621"/>
        <end position="664"/>
    </location>
</feature>
<organism evidence="21 22">
    <name type="scientific">Desulfobulbus propionicus (strain ATCC 33891 / DSM 2032 / VKM B-1956 / 1pr3)</name>
    <dbReference type="NCBI Taxonomy" id="577650"/>
    <lineage>
        <taxon>Bacteria</taxon>
        <taxon>Pseudomonadati</taxon>
        <taxon>Thermodesulfobacteriota</taxon>
        <taxon>Desulfobulbia</taxon>
        <taxon>Desulfobulbales</taxon>
        <taxon>Desulfobulbaceae</taxon>
        <taxon>Desulfobulbus</taxon>
    </lineage>
</organism>
<keyword evidence="4 13" id="KW-0597">Phosphoprotein</keyword>
<keyword evidence="22" id="KW-1185">Reference proteome</keyword>
<dbReference type="PROSITE" id="PS50112">
    <property type="entry name" value="PAS"/>
    <property type="match status" value="3"/>
</dbReference>
<dbReference type="EMBL" id="CP002364">
    <property type="protein sequence ID" value="ADW19133.1"/>
    <property type="molecule type" value="Genomic_DNA"/>
</dbReference>
<dbReference type="SUPFAM" id="SSF55785">
    <property type="entry name" value="PYP-like sensor domain (PAS domain)"/>
    <property type="match status" value="3"/>
</dbReference>
<evidence type="ECO:0000256" key="10">
    <source>
        <dbReference type="ARBA" id="ARBA00022989"/>
    </source>
</evidence>
<evidence type="ECO:0000259" key="16">
    <source>
        <dbReference type="PROSITE" id="PS50109"/>
    </source>
</evidence>
<evidence type="ECO:0000313" key="21">
    <source>
        <dbReference type="EMBL" id="ADW19133.1"/>
    </source>
</evidence>
<evidence type="ECO:0000259" key="20">
    <source>
        <dbReference type="PROSITE" id="PS50839"/>
    </source>
</evidence>
<dbReference type="EC" id="2.7.13.3" evidence="3"/>
<dbReference type="CDD" id="cd00156">
    <property type="entry name" value="REC"/>
    <property type="match status" value="1"/>
</dbReference>
<keyword evidence="12 15" id="KW-0472">Membrane</keyword>
<evidence type="ECO:0000256" key="4">
    <source>
        <dbReference type="ARBA" id="ARBA00022553"/>
    </source>
</evidence>
<dbReference type="InterPro" id="IPR042240">
    <property type="entry name" value="CHASE_sf"/>
</dbReference>
<dbReference type="KEGG" id="dpr:Despr_3000"/>
<dbReference type="InterPro" id="IPR001610">
    <property type="entry name" value="PAC"/>
</dbReference>
<dbReference type="NCBIfam" id="TIGR00229">
    <property type="entry name" value="sensory_box"/>
    <property type="match status" value="3"/>
</dbReference>
<comment type="catalytic activity">
    <reaction evidence="1">
        <text>ATP + protein L-histidine = ADP + protein N-phospho-L-histidine.</text>
        <dbReference type="EC" id="2.7.13.3"/>
    </reaction>
</comment>
<feature type="domain" description="PAC" evidence="19">
    <location>
        <begin position="440"/>
        <end position="492"/>
    </location>
</feature>
<protein>
    <recommendedName>
        <fullName evidence="3">histidine kinase</fullName>
        <ecNumber evidence="3">2.7.13.3</ecNumber>
    </recommendedName>
</protein>
<evidence type="ECO:0000256" key="11">
    <source>
        <dbReference type="ARBA" id="ARBA00023012"/>
    </source>
</evidence>
<accession>A0A7U3YPP7</accession>
<evidence type="ECO:0000256" key="5">
    <source>
        <dbReference type="ARBA" id="ARBA00022679"/>
    </source>
</evidence>
<dbReference type="SMART" id="SM01079">
    <property type="entry name" value="CHASE"/>
    <property type="match status" value="1"/>
</dbReference>
<feature type="transmembrane region" description="Helical" evidence="15">
    <location>
        <begin position="327"/>
        <end position="346"/>
    </location>
</feature>
<dbReference type="InterPro" id="IPR011006">
    <property type="entry name" value="CheY-like_superfamily"/>
</dbReference>
<feature type="transmembrane region" description="Helical" evidence="15">
    <location>
        <begin position="12"/>
        <end position="38"/>
    </location>
</feature>
<dbReference type="GO" id="GO:0000160">
    <property type="term" value="P:phosphorelay signal transduction system"/>
    <property type="evidence" value="ECO:0007669"/>
    <property type="project" value="UniProtKB-KW"/>
</dbReference>
<keyword evidence="7" id="KW-0547">Nucleotide-binding</keyword>
<dbReference type="Gene3D" id="3.40.50.2300">
    <property type="match status" value="1"/>
</dbReference>
<name>A0A7U3YPP7_DESPD</name>
<dbReference type="PANTHER" id="PTHR43065">
    <property type="entry name" value="SENSOR HISTIDINE KINASE"/>
    <property type="match status" value="1"/>
</dbReference>
<dbReference type="Proteomes" id="UP000006365">
    <property type="component" value="Chromosome"/>
</dbReference>
<comment type="subcellular location">
    <subcellularLocation>
        <location evidence="2">Membrane</location>
    </subcellularLocation>
</comment>
<evidence type="ECO:0000256" key="6">
    <source>
        <dbReference type="ARBA" id="ARBA00022692"/>
    </source>
</evidence>
<dbReference type="Pfam" id="PF13188">
    <property type="entry name" value="PAS_8"/>
    <property type="match status" value="1"/>
</dbReference>
<dbReference type="GO" id="GO:0004673">
    <property type="term" value="F:protein histidine kinase activity"/>
    <property type="evidence" value="ECO:0007669"/>
    <property type="project" value="UniProtKB-EC"/>
</dbReference>
<reference evidence="21 22" key="1">
    <citation type="journal article" date="2011" name="Stand. Genomic Sci.">
        <title>Complete genome sequence of Desulfobulbus propionicus type strain (1pr3).</title>
        <authorList>
            <person name="Pagani I."/>
            <person name="Lapidus A."/>
            <person name="Nolan M."/>
            <person name="Lucas S."/>
            <person name="Hammon N."/>
            <person name="Deshpande S."/>
            <person name="Cheng J.F."/>
            <person name="Chertkov O."/>
            <person name="Davenport K."/>
            <person name="Tapia R."/>
            <person name="Han C."/>
            <person name="Goodwin L."/>
            <person name="Pitluck S."/>
            <person name="Liolios K."/>
            <person name="Mavromatis K."/>
            <person name="Ivanova N."/>
            <person name="Mikhailova N."/>
            <person name="Pati A."/>
            <person name="Chen A."/>
            <person name="Palaniappan K."/>
            <person name="Land M."/>
            <person name="Hauser L."/>
            <person name="Chang Y.J."/>
            <person name="Jeffries C.D."/>
            <person name="Detter J.C."/>
            <person name="Brambilla E."/>
            <person name="Kannan K.P."/>
            <person name="Djao O.D."/>
            <person name="Rohde M."/>
            <person name="Pukall R."/>
            <person name="Spring S."/>
            <person name="Goker M."/>
            <person name="Sikorski J."/>
            <person name="Woyke T."/>
            <person name="Bristow J."/>
            <person name="Eisen J.A."/>
            <person name="Markowitz V."/>
            <person name="Hugenholtz P."/>
            <person name="Kyrpides N.C."/>
            <person name="Klenk H.P."/>
        </authorList>
    </citation>
    <scope>NUCLEOTIDE SEQUENCE [LARGE SCALE GENOMIC DNA]</scope>
    <source>
        <strain evidence="22">ATCC 33891 / DSM 2032 / 1pr3</strain>
    </source>
</reference>
<keyword evidence="8 21" id="KW-0418">Kinase</keyword>
<dbReference type="Pfam" id="PF03924">
    <property type="entry name" value="CHASE"/>
    <property type="match status" value="1"/>
</dbReference>
<keyword evidence="11" id="KW-0902">Two-component regulatory system</keyword>
<dbReference type="CDD" id="cd00130">
    <property type="entry name" value="PAS"/>
    <property type="match status" value="3"/>
</dbReference>
<dbReference type="InterPro" id="IPR000700">
    <property type="entry name" value="PAS-assoc_C"/>
</dbReference>
<dbReference type="InterPro" id="IPR000014">
    <property type="entry name" value="PAS"/>
</dbReference>
<feature type="domain" description="PAS" evidence="18">
    <location>
        <begin position="493"/>
        <end position="560"/>
    </location>
</feature>
<dbReference type="SMART" id="SM00091">
    <property type="entry name" value="PAS"/>
    <property type="match status" value="3"/>
</dbReference>
<evidence type="ECO:0000256" key="12">
    <source>
        <dbReference type="ARBA" id="ARBA00023136"/>
    </source>
</evidence>
<evidence type="ECO:0000256" key="14">
    <source>
        <dbReference type="SAM" id="Coils"/>
    </source>
</evidence>
<evidence type="ECO:0000256" key="1">
    <source>
        <dbReference type="ARBA" id="ARBA00000085"/>
    </source>
</evidence>
<dbReference type="SMART" id="SM00086">
    <property type="entry name" value="PAC"/>
    <property type="match status" value="3"/>
</dbReference>
<proteinExistence type="predicted"/>
<dbReference type="SMART" id="SM00448">
    <property type="entry name" value="REC"/>
    <property type="match status" value="1"/>
</dbReference>
<gene>
    <name evidence="21" type="ordered locus">Despr_3000</name>
</gene>
<evidence type="ECO:0000313" key="22">
    <source>
        <dbReference type="Proteomes" id="UP000006365"/>
    </source>
</evidence>
<dbReference type="Gene3D" id="3.30.450.350">
    <property type="entry name" value="CHASE domain"/>
    <property type="match status" value="1"/>
</dbReference>
<feature type="domain" description="PAC" evidence="19">
    <location>
        <begin position="567"/>
        <end position="620"/>
    </location>
</feature>
<dbReference type="InterPro" id="IPR035965">
    <property type="entry name" value="PAS-like_dom_sf"/>
</dbReference>
<dbReference type="PROSITE" id="PS50109">
    <property type="entry name" value="HIS_KIN"/>
    <property type="match status" value="1"/>
</dbReference>
<dbReference type="InterPro" id="IPR003594">
    <property type="entry name" value="HATPase_dom"/>
</dbReference>
<dbReference type="InterPro" id="IPR013656">
    <property type="entry name" value="PAS_4"/>
</dbReference>
<dbReference type="Pfam" id="PF00989">
    <property type="entry name" value="PAS"/>
    <property type="match status" value="1"/>
</dbReference>
<keyword evidence="14" id="KW-0175">Coiled coil</keyword>
<dbReference type="PROSITE" id="PS50110">
    <property type="entry name" value="RESPONSE_REGULATORY"/>
    <property type="match status" value="1"/>
</dbReference>
<dbReference type="SUPFAM" id="SSF52172">
    <property type="entry name" value="CheY-like"/>
    <property type="match status" value="1"/>
</dbReference>
<dbReference type="InterPro" id="IPR005467">
    <property type="entry name" value="His_kinase_dom"/>
</dbReference>
<dbReference type="InterPro" id="IPR013767">
    <property type="entry name" value="PAS_fold"/>
</dbReference>
<dbReference type="Pfam" id="PF02518">
    <property type="entry name" value="HATPase_c"/>
    <property type="match status" value="1"/>
</dbReference>
<evidence type="ECO:0000259" key="18">
    <source>
        <dbReference type="PROSITE" id="PS50112"/>
    </source>
</evidence>
<evidence type="ECO:0000256" key="9">
    <source>
        <dbReference type="ARBA" id="ARBA00022840"/>
    </source>
</evidence>
<dbReference type="GO" id="GO:0005524">
    <property type="term" value="F:ATP binding"/>
    <property type="evidence" value="ECO:0007669"/>
    <property type="project" value="UniProtKB-KW"/>
</dbReference>
<evidence type="ECO:0000256" key="8">
    <source>
        <dbReference type="ARBA" id="ARBA00022777"/>
    </source>
</evidence>
<keyword evidence="5" id="KW-0808">Transferase</keyword>
<dbReference type="GO" id="GO:0006355">
    <property type="term" value="P:regulation of DNA-templated transcription"/>
    <property type="evidence" value="ECO:0007669"/>
    <property type="project" value="InterPro"/>
</dbReference>
<evidence type="ECO:0000256" key="13">
    <source>
        <dbReference type="PROSITE-ProRule" id="PRU00169"/>
    </source>
</evidence>
<feature type="coiled-coil region" evidence="14">
    <location>
        <begin position="729"/>
        <end position="757"/>
    </location>
</feature>
<dbReference type="GO" id="GO:0016020">
    <property type="term" value="C:membrane"/>
    <property type="evidence" value="ECO:0007669"/>
    <property type="project" value="UniProtKB-SubCell"/>
</dbReference>